<name>A0A443RXJ0_9ACAR</name>
<dbReference type="AlphaFoldDB" id="A0A443RXJ0"/>
<proteinExistence type="predicted"/>
<gene>
    <name evidence="10" type="ORF">B4U80_06223</name>
</gene>
<dbReference type="PANTHER" id="PTHR24215">
    <property type="entry name" value="RHO-GTPASE-ACTIVATING PROTEIN LRG1"/>
    <property type="match status" value="1"/>
</dbReference>
<evidence type="ECO:0000256" key="4">
    <source>
        <dbReference type="ARBA" id="ARBA00022833"/>
    </source>
</evidence>
<dbReference type="GO" id="GO:0060537">
    <property type="term" value="P:muscle tissue development"/>
    <property type="evidence" value="ECO:0007669"/>
    <property type="project" value="TreeGrafter"/>
</dbReference>
<evidence type="ECO:0000256" key="8">
    <source>
        <dbReference type="SAM" id="MobiDB-lite"/>
    </source>
</evidence>
<evidence type="ECO:0000256" key="3">
    <source>
        <dbReference type="ARBA" id="ARBA00022737"/>
    </source>
</evidence>
<protein>
    <submittedName>
        <fullName evidence="10">Cysteine and glycine-rich protein 3-like protein</fullName>
    </submittedName>
</protein>
<dbReference type="Pfam" id="PF00412">
    <property type="entry name" value="LIM"/>
    <property type="match status" value="1"/>
</dbReference>
<dbReference type="Proteomes" id="UP000288716">
    <property type="component" value="Unassembled WGS sequence"/>
</dbReference>
<dbReference type="GO" id="GO:0030018">
    <property type="term" value="C:Z disc"/>
    <property type="evidence" value="ECO:0007669"/>
    <property type="project" value="TreeGrafter"/>
</dbReference>
<dbReference type="GO" id="GO:0046872">
    <property type="term" value="F:metal ion binding"/>
    <property type="evidence" value="ECO:0007669"/>
    <property type="project" value="UniProtKB-KW"/>
</dbReference>
<dbReference type="GO" id="GO:0005634">
    <property type="term" value="C:nucleus"/>
    <property type="evidence" value="ECO:0007669"/>
    <property type="project" value="UniProtKB-SubCell"/>
</dbReference>
<feature type="domain" description="LIM zinc-binding" evidence="9">
    <location>
        <begin position="1"/>
        <end position="64"/>
    </location>
</feature>
<keyword evidence="11" id="KW-1185">Reference proteome</keyword>
<evidence type="ECO:0000313" key="11">
    <source>
        <dbReference type="Proteomes" id="UP000288716"/>
    </source>
</evidence>
<keyword evidence="6" id="KW-0539">Nucleus</keyword>
<keyword evidence="5 7" id="KW-0440">LIM domain</keyword>
<dbReference type="PROSITE" id="PS50023">
    <property type="entry name" value="LIM_DOMAIN_2"/>
    <property type="match status" value="1"/>
</dbReference>
<dbReference type="GO" id="GO:0042805">
    <property type="term" value="F:actinin binding"/>
    <property type="evidence" value="ECO:0007669"/>
    <property type="project" value="TreeGrafter"/>
</dbReference>
<dbReference type="STRING" id="299467.A0A443RXJ0"/>
<evidence type="ECO:0000256" key="1">
    <source>
        <dbReference type="ARBA" id="ARBA00004123"/>
    </source>
</evidence>
<feature type="region of interest" description="Disordered" evidence="8">
    <location>
        <begin position="72"/>
        <end position="101"/>
    </location>
</feature>
<dbReference type="GO" id="GO:0008307">
    <property type="term" value="F:structural constituent of muscle"/>
    <property type="evidence" value="ECO:0007669"/>
    <property type="project" value="TreeGrafter"/>
</dbReference>
<evidence type="ECO:0000256" key="2">
    <source>
        <dbReference type="ARBA" id="ARBA00022723"/>
    </source>
</evidence>
<dbReference type="GO" id="GO:0045214">
    <property type="term" value="P:sarcomere organization"/>
    <property type="evidence" value="ECO:0007669"/>
    <property type="project" value="TreeGrafter"/>
</dbReference>
<dbReference type="CDD" id="cd08368">
    <property type="entry name" value="LIM"/>
    <property type="match status" value="1"/>
</dbReference>
<keyword evidence="3" id="KW-0677">Repeat</keyword>
<reference evidence="10 11" key="1">
    <citation type="journal article" date="2018" name="Gigascience">
        <title>Genomes of trombidid mites reveal novel predicted allergens and laterally-transferred genes associated with secondary metabolism.</title>
        <authorList>
            <person name="Dong X."/>
            <person name="Chaisiri K."/>
            <person name="Xia D."/>
            <person name="Armstrong S.D."/>
            <person name="Fang Y."/>
            <person name="Donnelly M.J."/>
            <person name="Kadowaki T."/>
            <person name="McGarry J.W."/>
            <person name="Darby A.C."/>
            <person name="Makepeace B.L."/>
        </authorList>
    </citation>
    <scope>NUCLEOTIDE SEQUENCE [LARGE SCALE GENOMIC DNA]</scope>
    <source>
        <strain evidence="10">UoL-UT</strain>
    </source>
</reference>
<keyword evidence="4 7" id="KW-0862">Zinc</keyword>
<dbReference type="PANTHER" id="PTHR24215:SF35">
    <property type="entry name" value="MUSCLE LIM PROTEIN MLP84B"/>
    <property type="match status" value="1"/>
</dbReference>
<dbReference type="InterPro" id="IPR001781">
    <property type="entry name" value="Znf_LIM"/>
</dbReference>
<accession>A0A443RXJ0</accession>
<dbReference type="OrthoDB" id="10068367at2759"/>
<keyword evidence="2 7" id="KW-0479">Metal-binding</keyword>
<evidence type="ECO:0000256" key="6">
    <source>
        <dbReference type="ARBA" id="ARBA00023242"/>
    </source>
</evidence>
<comment type="subcellular location">
    <subcellularLocation>
        <location evidence="1">Nucleus</location>
    </subcellularLocation>
</comment>
<dbReference type="EMBL" id="NCKV01022103">
    <property type="protein sequence ID" value="RWS19868.1"/>
    <property type="molecule type" value="Genomic_DNA"/>
</dbReference>
<evidence type="ECO:0000259" key="9">
    <source>
        <dbReference type="PROSITE" id="PS50023"/>
    </source>
</evidence>
<dbReference type="Gene3D" id="2.10.110.10">
    <property type="entry name" value="Cysteine Rich Protein"/>
    <property type="match status" value="1"/>
</dbReference>
<dbReference type="SMART" id="SM00132">
    <property type="entry name" value="LIM"/>
    <property type="match status" value="1"/>
</dbReference>
<sequence>MIHSTYDAGDGELDGCEARSVGDKTFHLQCFVCALCLKQLNTNNARATEANIFCEHCYKRKYGPKGIGFGGTSGALSMDPGEQSEHNVSNASNKEAEEEEN</sequence>
<comment type="caution">
    <text evidence="10">The sequence shown here is derived from an EMBL/GenBank/DDBJ whole genome shotgun (WGS) entry which is preliminary data.</text>
</comment>
<evidence type="ECO:0000313" key="10">
    <source>
        <dbReference type="EMBL" id="RWS19868.1"/>
    </source>
</evidence>
<dbReference type="VEuPathDB" id="VectorBase:LDEU012172"/>
<dbReference type="SUPFAM" id="SSF57716">
    <property type="entry name" value="Glucocorticoid receptor-like (DNA-binding domain)"/>
    <property type="match status" value="1"/>
</dbReference>
<evidence type="ECO:0000256" key="7">
    <source>
        <dbReference type="PROSITE-ProRule" id="PRU00125"/>
    </source>
</evidence>
<organism evidence="10 11">
    <name type="scientific">Leptotrombidium deliense</name>
    <dbReference type="NCBI Taxonomy" id="299467"/>
    <lineage>
        <taxon>Eukaryota</taxon>
        <taxon>Metazoa</taxon>
        <taxon>Ecdysozoa</taxon>
        <taxon>Arthropoda</taxon>
        <taxon>Chelicerata</taxon>
        <taxon>Arachnida</taxon>
        <taxon>Acari</taxon>
        <taxon>Acariformes</taxon>
        <taxon>Trombidiformes</taxon>
        <taxon>Prostigmata</taxon>
        <taxon>Anystina</taxon>
        <taxon>Parasitengona</taxon>
        <taxon>Trombiculoidea</taxon>
        <taxon>Trombiculidae</taxon>
        <taxon>Leptotrombidium</taxon>
    </lineage>
</organism>
<evidence type="ECO:0000256" key="5">
    <source>
        <dbReference type="ARBA" id="ARBA00023038"/>
    </source>
</evidence>